<accession>A0ABV6PF10</accession>
<dbReference type="Gene3D" id="1.25.40.10">
    <property type="entry name" value="Tetratricopeptide repeat domain"/>
    <property type="match status" value="1"/>
</dbReference>
<sequence length="658" mass="71583">MARPDVFLSYNRQDAARARQFADAFAAAGLTVWWDTALRSGEHYDAVTEQALADARSVVVLWSQHSVESRWVRAEATEGERLNKLVPVMIEPCKRPIMFELIQTADLAAWHGAADDPVWRGVVEDVRQVVRRGTDDPRLAVVPGPVSPAPRSLRRWTLPALGAAAVVAALGGWTLFHRAPAAPHVMVQSLKFAAGDGDARLLSESLSTDLARIVVGNDTTLDFTEASEPGQGRKASGFAVTGNAQSNAGQMHATVRLVDADSGSILWSREFEAPAAEARTLRLQMAGKIAEVLICAFGSRSKRPSDIDQATLKLFLSGCESYHTDWPTARGYLEQVVARRPDFAQARGMYAAAIYWGKGIYSGVPRSQWAEVVTRAQNEARKALELDPGIGVAYFVLSENNRGLDGFPESIAMSRKGIAADPSTSELHMHLSVVLGNLGMAAEALRESEVAAKLDPFSRLNQANLAEGYAFNGRLTLALKVLADARQNLPGEFYTALLRFEIAARLNDPAAALAALSDPAAHPDYRFEFPEVWRPFVAARLAPNQAAKHAADIAAAAEALPDRAKVLAVRNLVQLGQIDAAYRIALALPPMAEHYGFSWFSDFMAPFRADPRFARFVRQQRLPVVWARLAQLPDFCAEPGLRWKCPASPAGWAGFTGG</sequence>
<dbReference type="RefSeq" id="WP_379479922.1">
    <property type="nucleotide sequence ID" value="NZ_JBHLTL010000001.1"/>
</dbReference>
<dbReference type="SUPFAM" id="SSF52200">
    <property type="entry name" value="Toll/Interleukin receptor TIR domain"/>
    <property type="match status" value="1"/>
</dbReference>
<comment type="caution">
    <text evidence="2">The sequence shown here is derived from an EMBL/GenBank/DDBJ whole genome shotgun (WGS) entry which is preliminary data.</text>
</comment>
<dbReference type="Gene3D" id="3.40.50.10140">
    <property type="entry name" value="Toll/interleukin-1 receptor homology (TIR) domain"/>
    <property type="match status" value="1"/>
</dbReference>
<dbReference type="EMBL" id="JBHLTL010000001">
    <property type="protein sequence ID" value="MFC0588422.1"/>
    <property type="molecule type" value="Genomic_DNA"/>
</dbReference>
<evidence type="ECO:0000259" key="1">
    <source>
        <dbReference type="Pfam" id="PF13676"/>
    </source>
</evidence>
<reference evidence="2 3" key="1">
    <citation type="submission" date="2024-09" db="EMBL/GenBank/DDBJ databases">
        <authorList>
            <person name="Sun Q."/>
            <person name="Mori K."/>
        </authorList>
    </citation>
    <scope>NUCLEOTIDE SEQUENCE [LARGE SCALE GENOMIC DNA]</scope>
    <source>
        <strain evidence="2 3">NCAIM B.02537</strain>
    </source>
</reference>
<organism evidence="2 3">
    <name type="scientific">Novosphingobium aquiterrae</name>
    <dbReference type="NCBI Taxonomy" id="624388"/>
    <lineage>
        <taxon>Bacteria</taxon>
        <taxon>Pseudomonadati</taxon>
        <taxon>Pseudomonadota</taxon>
        <taxon>Alphaproteobacteria</taxon>
        <taxon>Sphingomonadales</taxon>
        <taxon>Sphingomonadaceae</taxon>
        <taxon>Novosphingobium</taxon>
    </lineage>
</organism>
<keyword evidence="3" id="KW-1185">Reference proteome</keyword>
<gene>
    <name evidence="2" type="ORF">ACFFF7_03255</name>
</gene>
<dbReference type="InterPro" id="IPR000157">
    <property type="entry name" value="TIR_dom"/>
</dbReference>
<proteinExistence type="predicted"/>
<evidence type="ECO:0000313" key="2">
    <source>
        <dbReference type="EMBL" id="MFC0588422.1"/>
    </source>
</evidence>
<dbReference type="Pfam" id="PF13676">
    <property type="entry name" value="TIR_2"/>
    <property type="match status" value="1"/>
</dbReference>
<dbReference type="InterPro" id="IPR035897">
    <property type="entry name" value="Toll_tir_struct_dom_sf"/>
</dbReference>
<feature type="domain" description="TIR" evidence="1">
    <location>
        <begin position="6"/>
        <end position="110"/>
    </location>
</feature>
<name>A0ABV6PF10_9SPHN</name>
<dbReference type="SUPFAM" id="SSF48452">
    <property type="entry name" value="TPR-like"/>
    <property type="match status" value="1"/>
</dbReference>
<evidence type="ECO:0000313" key="3">
    <source>
        <dbReference type="Proteomes" id="UP001589943"/>
    </source>
</evidence>
<protein>
    <submittedName>
        <fullName evidence="2">TIR domain-containing protein</fullName>
    </submittedName>
</protein>
<dbReference type="InterPro" id="IPR011990">
    <property type="entry name" value="TPR-like_helical_dom_sf"/>
</dbReference>
<dbReference type="Proteomes" id="UP001589943">
    <property type="component" value="Unassembled WGS sequence"/>
</dbReference>